<organism evidence="2 3">
    <name type="scientific">Paenibacillus solanacearum</name>
    <dbReference type="NCBI Taxonomy" id="2048548"/>
    <lineage>
        <taxon>Bacteria</taxon>
        <taxon>Bacillati</taxon>
        <taxon>Bacillota</taxon>
        <taxon>Bacilli</taxon>
        <taxon>Bacillales</taxon>
        <taxon>Paenibacillaceae</taxon>
        <taxon>Paenibacillus</taxon>
    </lineage>
</organism>
<dbReference type="InterPro" id="IPR017941">
    <property type="entry name" value="Rieske_2Fe-2S"/>
</dbReference>
<name>A0A916K428_9BACL</name>
<accession>A0A916K428</accession>
<keyword evidence="3" id="KW-1185">Reference proteome</keyword>
<dbReference type="Proteomes" id="UP000693672">
    <property type="component" value="Unassembled WGS sequence"/>
</dbReference>
<evidence type="ECO:0000259" key="1">
    <source>
        <dbReference type="PROSITE" id="PS51296"/>
    </source>
</evidence>
<evidence type="ECO:0000313" key="2">
    <source>
        <dbReference type="EMBL" id="CAG7622248.1"/>
    </source>
</evidence>
<dbReference type="PANTHER" id="PTHR21496:SF23">
    <property type="entry name" value="3-PHENYLPROPIONATE_CINNAMIC ACID DIOXYGENASE FERREDOXIN SUBUNIT"/>
    <property type="match status" value="1"/>
</dbReference>
<dbReference type="Pfam" id="PF00355">
    <property type="entry name" value="Rieske"/>
    <property type="match status" value="1"/>
</dbReference>
<evidence type="ECO:0000313" key="3">
    <source>
        <dbReference type="Proteomes" id="UP000693672"/>
    </source>
</evidence>
<feature type="domain" description="Rieske" evidence="1">
    <location>
        <begin position="3"/>
        <end position="129"/>
    </location>
</feature>
<sequence>MERYPVLQVDELSDGGHKIVEVRGIQFGIYRIDGRYYAWRNVCPHAGAQVCLGKVCGTRLPSLVYEYKYGRDNEILRCPWHGWEFDLLTGEHLVDPDTKLRKGKLQVGNPINENLEPGVLEMDQQYIYLVI</sequence>
<dbReference type="PROSITE" id="PS51296">
    <property type="entry name" value="RIESKE"/>
    <property type="match status" value="1"/>
</dbReference>
<reference evidence="2" key="1">
    <citation type="submission" date="2021-06" db="EMBL/GenBank/DDBJ databases">
        <authorList>
            <person name="Criscuolo A."/>
        </authorList>
    </citation>
    <scope>NUCLEOTIDE SEQUENCE</scope>
    <source>
        <strain evidence="2">CIP111600</strain>
    </source>
</reference>
<gene>
    <name evidence="2" type="ORF">PAESOLCIP111_02407</name>
</gene>
<dbReference type="GO" id="GO:0051537">
    <property type="term" value="F:2 iron, 2 sulfur cluster binding"/>
    <property type="evidence" value="ECO:0007669"/>
    <property type="project" value="InterPro"/>
</dbReference>
<dbReference type="AlphaFoldDB" id="A0A916K428"/>
<dbReference type="PANTHER" id="PTHR21496">
    <property type="entry name" value="FERREDOXIN-RELATED"/>
    <property type="match status" value="1"/>
</dbReference>
<proteinExistence type="predicted"/>
<dbReference type="RefSeq" id="WP_218092185.1">
    <property type="nucleotide sequence ID" value="NZ_CAJVAS010000008.1"/>
</dbReference>
<dbReference type="CDD" id="cd03467">
    <property type="entry name" value="Rieske"/>
    <property type="match status" value="1"/>
</dbReference>
<comment type="caution">
    <text evidence="2">The sequence shown here is derived from an EMBL/GenBank/DDBJ whole genome shotgun (WGS) entry which is preliminary data.</text>
</comment>
<protein>
    <recommendedName>
        <fullName evidence="1">Rieske domain-containing protein</fullName>
    </recommendedName>
</protein>
<dbReference type="EMBL" id="CAJVAS010000008">
    <property type="protein sequence ID" value="CAG7622248.1"/>
    <property type="molecule type" value="Genomic_DNA"/>
</dbReference>